<keyword evidence="3" id="KW-0732">Signal</keyword>
<reference evidence="4 5" key="1">
    <citation type="journal article" date="2014" name="Genome Biol.">
        <title>Transcriptome and methylome profiling reveals relics of genome dominance in the mesopolyploid Brassica oleracea.</title>
        <authorList>
            <person name="Parkin I.A."/>
            <person name="Koh C."/>
            <person name="Tang H."/>
            <person name="Robinson S.J."/>
            <person name="Kagale S."/>
            <person name="Clarke W.E."/>
            <person name="Town C.D."/>
            <person name="Nixon J."/>
            <person name="Krishnakumar V."/>
            <person name="Bidwell S.L."/>
            <person name="Denoeud F."/>
            <person name="Belcram H."/>
            <person name="Links M.G."/>
            <person name="Just J."/>
            <person name="Clarke C."/>
            <person name="Bender T."/>
            <person name="Huebert T."/>
            <person name="Mason A.S."/>
            <person name="Pires J.C."/>
            <person name="Barker G."/>
            <person name="Moore J."/>
            <person name="Walley P.G."/>
            <person name="Manoli S."/>
            <person name="Batley J."/>
            <person name="Edwards D."/>
            <person name="Nelson M.N."/>
            <person name="Wang X."/>
            <person name="Paterson A.H."/>
            <person name="King G."/>
            <person name="Bancroft I."/>
            <person name="Chalhoub B."/>
            <person name="Sharpe A.G."/>
        </authorList>
    </citation>
    <scope>NUCLEOTIDE SEQUENCE</scope>
    <source>
        <strain evidence="4 5">cv. TO1000</strain>
    </source>
</reference>
<evidence type="ECO:0000256" key="2">
    <source>
        <dbReference type="ARBA" id="ARBA00023180"/>
    </source>
</evidence>
<dbReference type="STRING" id="109376.A0A0D3EA66"/>
<comment type="similarity">
    <text evidence="1">Belongs to the GILT family.</text>
</comment>
<sequence>MAYSSSSNKLMFFFLAFLLLFLFSTNLVAGESDKVKLNLYYESLCPYYDLVKLFESDLHGITDLKLVPFGNAKVPDNLTVICQAMLRDIESLRLDPYSRCQKPDTSTVVTCIPLPMRGPRALNEVLILAYAKQTLNLKPKKKYVPWVTVNSMPLYDNYDDFVVQVCKAYKGRSPLPKFCSSASAKKKVLTLQVSYADEAFHY</sequence>
<dbReference type="AlphaFoldDB" id="A0A0D3EA66"/>
<evidence type="ECO:0000313" key="5">
    <source>
        <dbReference type="Proteomes" id="UP000032141"/>
    </source>
</evidence>
<dbReference type="PANTHER" id="PTHR13234">
    <property type="entry name" value="GAMMA-INTERFERON INDUCIBLE LYSOSOMAL THIOL REDUCTASE GILT"/>
    <property type="match status" value="1"/>
</dbReference>
<dbReference type="Proteomes" id="UP000032141">
    <property type="component" value="Chromosome C9"/>
</dbReference>
<evidence type="ECO:0000313" key="4">
    <source>
        <dbReference type="EnsemblPlants" id="Bo9g103590.1"/>
    </source>
</evidence>
<dbReference type="eggNOG" id="KOG3160">
    <property type="taxonomic scope" value="Eukaryota"/>
</dbReference>
<protein>
    <submittedName>
        <fullName evidence="4">Uncharacterized protein</fullName>
    </submittedName>
</protein>
<evidence type="ECO:0000256" key="1">
    <source>
        <dbReference type="ARBA" id="ARBA00005679"/>
    </source>
</evidence>
<dbReference type="PANTHER" id="PTHR13234:SF72">
    <property type="entry name" value="GAMMA INTERFERON RESPONSIVE LYSOSOMAL THIOL (GILT) REDUCTASE FAMILY PROTEIN"/>
    <property type="match status" value="1"/>
</dbReference>
<dbReference type="Pfam" id="PF03227">
    <property type="entry name" value="GILT"/>
    <property type="match status" value="1"/>
</dbReference>
<feature type="chain" id="PRO_5002260508" evidence="3">
    <location>
        <begin position="31"/>
        <end position="202"/>
    </location>
</feature>
<proteinExistence type="inferred from homology"/>
<name>A0A0D3EA66_BRAOL</name>
<keyword evidence="2" id="KW-0325">Glycoprotein</keyword>
<dbReference type="EnsemblPlants" id="Bo9g103590.1">
    <property type="protein sequence ID" value="Bo9g103590.1"/>
    <property type="gene ID" value="Bo9g103590"/>
</dbReference>
<organism evidence="4 5">
    <name type="scientific">Brassica oleracea var. oleracea</name>
    <dbReference type="NCBI Taxonomy" id="109376"/>
    <lineage>
        <taxon>Eukaryota</taxon>
        <taxon>Viridiplantae</taxon>
        <taxon>Streptophyta</taxon>
        <taxon>Embryophyta</taxon>
        <taxon>Tracheophyta</taxon>
        <taxon>Spermatophyta</taxon>
        <taxon>Magnoliopsida</taxon>
        <taxon>eudicotyledons</taxon>
        <taxon>Gunneridae</taxon>
        <taxon>Pentapetalae</taxon>
        <taxon>rosids</taxon>
        <taxon>malvids</taxon>
        <taxon>Brassicales</taxon>
        <taxon>Brassicaceae</taxon>
        <taxon>Brassiceae</taxon>
        <taxon>Brassica</taxon>
    </lineage>
</organism>
<reference evidence="4" key="2">
    <citation type="submission" date="2015-03" db="UniProtKB">
        <authorList>
            <consortium name="EnsemblPlants"/>
        </authorList>
    </citation>
    <scope>IDENTIFICATION</scope>
</reference>
<accession>A0A0D3EA66</accession>
<evidence type="ECO:0000256" key="3">
    <source>
        <dbReference type="SAM" id="SignalP"/>
    </source>
</evidence>
<keyword evidence="5" id="KW-1185">Reference proteome</keyword>
<feature type="signal peptide" evidence="3">
    <location>
        <begin position="1"/>
        <end position="30"/>
    </location>
</feature>
<dbReference type="Gramene" id="Bo9g103590.1">
    <property type="protein sequence ID" value="Bo9g103590.1"/>
    <property type="gene ID" value="Bo9g103590"/>
</dbReference>
<dbReference type="GO" id="GO:0016671">
    <property type="term" value="F:oxidoreductase activity, acting on a sulfur group of donors, disulfide as acceptor"/>
    <property type="evidence" value="ECO:0007669"/>
    <property type="project" value="InterPro"/>
</dbReference>
<dbReference type="InterPro" id="IPR004911">
    <property type="entry name" value="Interferon-induced_GILT"/>
</dbReference>
<dbReference type="HOGENOM" id="CLU_066886_1_1_1"/>